<evidence type="ECO:0000313" key="2">
    <source>
        <dbReference type="EMBL" id="MED6176607.1"/>
    </source>
</evidence>
<feature type="non-terminal residue" evidence="2">
    <location>
        <position position="1"/>
    </location>
</feature>
<organism evidence="2 3">
    <name type="scientific">Stylosanthes scabra</name>
    <dbReference type="NCBI Taxonomy" id="79078"/>
    <lineage>
        <taxon>Eukaryota</taxon>
        <taxon>Viridiplantae</taxon>
        <taxon>Streptophyta</taxon>
        <taxon>Embryophyta</taxon>
        <taxon>Tracheophyta</taxon>
        <taxon>Spermatophyta</taxon>
        <taxon>Magnoliopsida</taxon>
        <taxon>eudicotyledons</taxon>
        <taxon>Gunneridae</taxon>
        <taxon>Pentapetalae</taxon>
        <taxon>rosids</taxon>
        <taxon>fabids</taxon>
        <taxon>Fabales</taxon>
        <taxon>Fabaceae</taxon>
        <taxon>Papilionoideae</taxon>
        <taxon>50 kb inversion clade</taxon>
        <taxon>dalbergioids sensu lato</taxon>
        <taxon>Dalbergieae</taxon>
        <taxon>Pterocarpus clade</taxon>
        <taxon>Stylosanthes</taxon>
    </lineage>
</organism>
<sequence>RNDLIRLRFNKIRNNVIILRFNKLIFFLLKLQPWRRCVREVNLQKEASFKVFFINEESDFDLHQAHSQFRLQDLTMAAPSSPIQCDGCLSFRFAVNEIERPPLKAHSTSIVPDHIHISDDEIPRADMCFDSLEEARFNKQSSERKWLKRARGTRRSRRKAWRPNPEPMRTHPRGLCVCIAMTWASRPS</sequence>
<evidence type="ECO:0000256" key="1">
    <source>
        <dbReference type="SAM" id="MobiDB-lite"/>
    </source>
</evidence>
<proteinExistence type="predicted"/>
<name>A0ABU6VUE8_9FABA</name>
<dbReference type="EMBL" id="JASCZI010152736">
    <property type="protein sequence ID" value="MED6176607.1"/>
    <property type="molecule type" value="Genomic_DNA"/>
</dbReference>
<accession>A0ABU6VUE8</accession>
<comment type="caution">
    <text evidence="2">The sequence shown here is derived from an EMBL/GenBank/DDBJ whole genome shotgun (WGS) entry which is preliminary data.</text>
</comment>
<feature type="region of interest" description="Disordered" evidence="1">
    <location>
        <begin position="143"/>
        <end position="168"/>
    </location>
</feature>
<dbReference type="Proteomes" id="UP001341840">
    <property type="component" value="Unassembled WGS sequence"/>
</dbReference>
<gene>
    <name evidence="2" type="ORF">PIB30_089846</name>
</gene>
<keyword evidence="3" id="KW-1185">Reference proteome</keyword>
<feature type="compositionally biased region" description="Basic residues" evidence="1">
    <location>
        <begin position="146"/>
        <end position="161"/>
    </location>
</feature>
<reference evidence="2 3" key="1">
    <citation type="journal article" date="2023" name="Plants (Basel)">
        <title>Bridging the Gap: Combining Genomics and Transcriptomics Approaches to Understand Stylosanthes scabra, an Orphan Legume from the Brazilian Caatinga.</title>
        <authorList>
            <person name="Ferreira-Neto J.R.C."/>
            <person name="da Silva M.D."/>
            <person name="Binneck E."/>
            <person name="de Melo N.F."/>
            <person name="da Silva R.H."/>
            <person name="de Melo A.L.T.M."/>
            <person name="Pandolfi V."/>
            <person name="Bustamante F.O."/>
            <person name="Brasileiro-Vidal A.C."/>
            <person name="Benko-Iseppon A.M."/>
        </authorList>
    </citation>
    <scope>NUCLEOTIDE SEQUENCE [LARGE SCALE GENOMIC DNA]</scope>
    <source>
        <tissue evidence="2">Leaves</tissue>
    </source>
</reference>
<evidence type="ECO:0000313" key="3">
    <source>
        <dbReference type="Proteomes" id="UP001341840"/>
    </source>
</evidence>
<protein>
    <submittedName>
        <fullName evidence="2">Uncharacterized protein</fullName>
    </submittedName>
</protein>